<gene>
    <name evidence="2" type="ORF">PADG_12087</name>
</gene>
<feature type="compositionally biased region" description="Basic and acidic residues" evidence="1">
    <location>
        <begin position="90"/>
        <end position="118"/>
    </location>
</feature>
<dbReference type="HOGENOM" id="CLU_909441_0_0_1"/>
<name>A0A0A0HRH2_PARBD</name>
<keyword evidence="3" id="KW-1185">Reference proteome</keyword>
<evidence type="ECO:0000313" key="3">
    <source>
        <dbReference type="Proteomes" id="UP000001628"/>
    </source>
</evidence>
<dbReference type="GeneID" id="22587984"/>
<accession>A0A0A0HRH2</accession>
<dbReference type="Proteomes" id="UP000001628">
    <property type="component" value="Unassembled WGS sequence"/>
</dbReference>
<feature type="compositionally biased region" description="Polar residues" evidence="1">
    <location>
        <begin position="36"/>
        <end position="48"/>
    </location>
</feature>
<dbReference type="RefSeq" id="XP_010761952.1">
    <property type="nucleotide sequence ID" value="XM_010763650.1"/>
</dbReference>
<evidence type="ECO:0000313" key="2">
    <source>
        <dbReference type="EMBL" id="KGM91779.1"/>
    </source>
</evidence>
<dbReference type="eggNOG" id="KOG0017">
    <property type="taxonomic scope" value="Eukaryota"/>
</dbReference>
<dbReference type="AlphaFoldDB" id="A0A0A0HRH2"/>
<dbReference type="VEuPathDB" id="FungiDB:PADG_12087"/>
<proteinExistence type="predicted"/>
<organism evidence="2 3">
    <name type="scientific">Paracoccidioides brasiliensis (strain Pb18)</name>
    <dbReference type="NCBI Taxonomy" id="502780"/>
    <lineage>
        <taxon>Eukaryota</taxon>
        <taxon>Fungi</taxon>
        <taxon>Dikarya</taxon>
        <taxon>Ascomycota</taxon>
        <taxon>Pezizomycotina</taxon>
        <taxon>Eurotiomycetes</taxon>
        <taxon>Eurotiomycetidae</taxon>
        <taxon>Onygenales</taxon>
        <taxon>Ajellomycetaceae</taxon>
        <taxon>Paracoccidioides</taxon>
    </lineage>
</organism>
<dbReference type="EMBL" id="KN275964">
    <property type="protein sequence ID" value="KGM91779.1"/>
    <property type="molecule type" value="Genomic_DNA"/>
</dbReference>
<dbReference type="OMA" id="DHTFIER"/>
<reference evidence="2 3" key="1">
    <citation type="journal article" date="2011" name="PLoS Genet.">
        <title>Comparative genomic analysis of human fungal pathogens causing paracoccidioidomycosis.</title>
        <authorList>
            <person name="Desjardins C.A."/>
            <person name="Champion M.D."/>
            <person name="Holder J.W."/>
            <person name="Muszewska A."/>
            <person name="Goldberg J."/>
            <person name="Bailao A.M."/>
            <person name="Brigido M.M."/>
            <person name="Ferreira M.E."/>
            <person name="Garcia A.M."/>
            <person name="Grynberg M."/>
            <person name="Gujja S."/>
            <person name="Heiman D.I."/>
            <person name="Henn M.R."/>
            <person name="Kodira C.D."/>
            <person name="Leon-Narvaez H."/>
            <person name="Longo L.V."/>
            <person name="Ma L.J."/>
            <person name="Malavazi I."/>
            <person name="Matsuo A.L."/>
            <person name="Morais F.V."/>
            <person name="Pereira M."/>
            <person name="Rodriguez-Brito S."/>
            <person name="Sakthikumar S."/>
            <person name="Salem-Izacc S.M."/>
            <person name="Sykes S.M."/>
            <person name="Teixeira M.M."/>
            <person name="Vallejo M.C."/>
            <person name="Walter M.E."/>
            <person name="Yandava C."/>
            <person name="Young S."/>
            <person name="Zeng Q."/>
            <person name="Zucker J."/>
            <person name="Felipe M.S."/>
            <person name="Goldman G.H."/>
            <person name="Haas B.J."/>
            <person name="McEwen J.G."/>
            <person name="Nino-Vega G."/>
            <person name="Puccia R."/>
            <person name="San-Blas G."/>
            <person name="Soares C.M."/>
            <person name="Birren B.W."/>
            <person name="Cuomo C.A."/>
        </authorList>
    </citation>
    <scope>NUCLEOTIDE SEQUENCE [LARGE SCALE GENOMIC DNA]</scope>
    <source>
        <strain evidence="2 3">Pb18</strain>
    </source>
</reference>
<protein>
    <submittedName>
        <fullName evidence="2">Uncharacterized protein</fullName>
    </submittedName>
</protein>
<dbReference type="KEGG" id="pbn:PADG_12087"/>
<sequence>MDHAAKDTNAQDIETDFMGLCRDILSHLPAAGQNTAVTDMKNPANNAQDSSKKNKSKDKDLGLKDKGKNKESKQGSGNNTNKTCHKAGHLKADCWTKYPEKRPADRKGKDKDRDKDKDIGNAALVQTLWSNGKVVEETWILDSGSGAYATPLKDIVEVTPQKSNVMLEMADGSTAPVAAVGRVPKLEVNLMSFGKLARKGYTFKQLAYSNNHSTLLTSPGRMTSLTAYLNNKNIYVVEKPPALRDLVSFVMPNGDFEPAYVLRSNYNPLLELPKGDIKILEYTMVQWHQKAGTPKPSGYIKIGSGS</sequence>
<feature type="region of interest" description="Disordered" evidence="1">
    <location>
        <begin position="36"/>
        <end position="118"/>
    </location>
</feature>
<dbReference type="InParanoid" id="A0A0A0HRH2"/>
<dbReference type="OrthoDB" id="4187480at2759"/>
<evidence type="ECO:0000256" key="1">
    <source>
        <dbReference type="SAM" id="MobiDB-lite"/>
    </source>
</evidence>
<feature type="compositionally biased region" description="Basic and acidic residues" evidence="1">
    <location>
        <begin position="57"/>
        <end position="73"/>
    </location>
</feature>